<keyword evidence="4" id="KW-0411">Iron-sulfur</keyword>
<gene>
    <name evidence="6" type="ORF">GCM10010269_81690</name>
</gene>
<dbReference type="GO" id="GO:0051537">
    <property type="term" value="F:2 iron, 2 sulfur cluster binding"/>
    <property type="evidence" value="ECO:0007669"/>
    <property type="project" value="UniProtKB-KW"/>
</dbReference>
<evidence type="ECO:0000256" key="2">
    <source>
        <dbReference type="ARBA" id="ARBA00022723"/>
    </source>
</evidence>
<reference evidence="6" key="1">
    <citation type="journal article" date="2014" name="Int. J. Syst. Evol. Microbiol.">
        <title>Complete genome sequence of Corynebacterium casei LMG S-19264T (=DSM 44701T), isolated from a smear-ripened cheese.</title>
        <authorList>
            <consortium name="US DOE Joint Genome Institute (JGI-PGF)"/>
            <person name="Walter F."/>
            <person name="Albersmeier A."/>
            <person name="Kalinowski J."/>
            <person name="Ruckert C."/>
        </authorList>
    </citation>
    <scope>NUCLEOTIDE SEQUENCE</scope>
    <source>
        <strain evidence="6">JCM 4386</strain>
    </source>
</reference>
<reference evidence="6" key="2">
    <citation type="submission" date="2020-09" db="EMBL/GenBank/DDBJ databases">
        <authorList>
            <person name="Sun Q."/>
            <person name="Ohkuma M."/>
        </authorList>
    </citation>
    <scope>NUCLEOTIDE SEQUENCE</scope>
    <source>
        <strain evidence="6">JCM 4386</strain>
    </source>
</reference>
<dbReference type="Pfam" id="PF00111">
    <property type="entry name" value="Fer2"/>
    <property type="match status" value="1"/>
</dbReference>
<organism evidence="6 7">
    <name type="scientific">Streptomyces humidus</name>
    <dbReference type="NCBI Taxonomy" id="52259"/>
    <lineage>
        <taxon>Bacteria</taxon>
        <taxon>Bacillati</taxon>
        <taxon>Actinomycetota</taxon>
        <taxon>Actinomycetes</taxon>
        <taxon>Kitasatosporales</taxon>
        <taxon>Streptomycetaceae</taxon>
        <taxon>Streptomyces</taxon>
    </lineage>
</organism>
<dbReference type="Gene3D" id="3.10.20.30">
    <property type="match status" value="1"/>
</dbReference>
<evidence type="ECO:0000259" key="5">
    <source>
        <dbReference type="PROSITE" id="PS51085"/>
    </source>
</evidence>
<dbReference type="PROSITE" id="PS51085">
    <property type="entry name" value="2FE2S_FER_2"/>
    <property type="match status" value="1"/>
</dbReference>
<dbReference type="EMBL" id="BMTL01000068">
    <property type="protein sequence ID" value="GGS30801.1"/>
    <property type="molecule type" value="Genomic_DNA"/>
</dbReference>
<comment type="caution">
    <text evidence="6">The sequence shown here is derived from an EMBL/GenBank/DDBJ whole genome shotgun (WGS) entry which is preliminary data.</text>
</comment>
<dbReference type="GO" id="GO:0009055">
    <property type="term" value="F:electron transfer activity"/>
    <property type="evidence" value="ECO:0007669"/>
    <property type="project" value="TreeGrafter"/>
</dbReference>
<accession>A0A918GD62</accession>
<dbReference type="AlphaFoldDB" id="A0A918GD62"/>
<proteinExistence type="predicted"/>
<dbReference type="GO" id="GO:0046872">
    <property type="term" value="F:metal ion binding"/>
    <property type="evidence" value="ECO:0007669"/>
    <property type="project" value="UniProtKB-KW"/>
</dbReference>
<feature type="domain" description="2Fe-2S ferredoxin-type" evidence="5">
    <location>
        <begin position="5"/>
        <end position="109"/>
    </location>
</feature>
<protein>
    <submittedName>
        <fullName evidence="6">Peptide ABC transporter substrate-binding protein</fullName>
    </submittedName>
</protein>
<dbReference type="CDD" id="cd00207">
    <property type="entry name" value="fer2"/>
    <property type="match status" value="1"/>
</dbReference>
<dbReference type="Proteomes" id="UP000606194">
    <property type="component" value="Unassembled WGS sequence"/>
</dbReference>
<evidence type="ECO:0000256" key="4">
    <source>
        <dbReference type="ARBA" id="ARBA00023014"/>
    </source>
</evidence>
<name>A0A918GD62_9ACTN</name>
<evidence type="ECO:0000313" key="7">
    <source>
        <dbReference type="Proteomes" id="UP000606194"/>
    </source>
</evidence>
<dbReference type="InterPro" id="IPR001055">
    <property type="entry name" value="Adrenodoxin-like"/>
</dbReference>
<evidence type="ECO:0000256" key="3">
    <source>
        <dbReference type="ARBA" id="ARBA00023004"/>
    </source>
</evidence>
<evidence type="ECO:0000256" key="1">
    <source>
        <dbReference type="ARBA" id="ARBA00022714"/>
    </source>
</evidence>
<sequence>MPDVPVIRFIEADGTPHPVEAAVGQSLKQAALDHLVPGIIGDCGGCASCGTCHAYIDEKHLPLLAPADENEEMILEGVPASRTSNSRLTCQIPVTADMAGMEVHIPDTQF</sequence>
<dbReference type="InterPro" id="IPR001041">
    <property type="entry name" value="2Fe-2S_ferredoxin-type"/>
</dbReference>
<keyword evidence="3" id="KW-0408">Iron</keyword>
<dbReference type="PANTHER" id="PTHR23426">
    <property type="entry name" value="FERREDOXIN/ADRENODOXIN"/>
    <property type="match status" value="1"/>
</dbReference>
<dbReference type="InterPro" id="IPR036010">
    <property type="entry name" value="2Fe-2S_ferredoxin-like_sf"/>
</dbReference>
<dbReference type="PANTHER" id="PTHR23426:SF67">
    <property type="entry name" value="2FE-2S FERREDOXIN-TYPE DOMAIN-CONTAINING PROTEIN"/>
    <property type="match status" value="1"/>
</dbReference>
<keyword evidence="1" id="KW-0001">2Fe-2S</keyword>
<evidence type="ECO:0000313" key="6">
    <source>
        <dbReference type="EMBL" id="GGS30801.1"/>
    </source>
</evidence>
<dbReference type="GO" id="GO:0140647">
    <property type="term" value="P:P450-containing electron transport chain"/>
    <property type="evidence" value="ECO:0007669"/>
    <property type="project" value="InterPro"/>
</dbReference>
<dbReference type="InterPro" id="IPR012675">
    <property type="entry name" value="Beta-grasp_dom_sf"/>
</dbReference>
<dbReference type="SUPFAM" id="SSF54292">
    <property type="entry name" value="2Fe-2S ferredoxin-like"/>
    <property type="match status" value="1"/>
</dbReference>
<keyword evidence="7" id="KW-1185">Reference proteome</keyword>
<keyword evidence="2" id="KW-0479">Metal-binding</keyword>